<sequence length="238" mass="26348">MTGLALHATRLRHRYGERHALTDITLSLPTGTRCGLIGPDGAGKSSMLGLIAGVKTLQEGQLEVLGGSIQDRRHRNSLYSRIAFMPQGLGGNLYPDLSIRENIHFFATLFGLSAAESDQRMHSLLLATDLLRFAERPAGKLSGGMKQKLGLCCALIHEPDLLILDEPTTGVDPLSRRHFWELIDDVRRPTPATDATGRHRVHGRGRAVRTLPDARRRQTDRRRFEPRSGGGNPQRQAR</sequence>
<proteinExistence type="predicted"/>
<evidence type="ECO:0000313" key="1">
    <source>
        <dbReference type="EMBL" id="MBB2889321.1"/>
    </source>
</evidence>
<dbReference type="EMBL" id="JACHVR010000005">
    <property type="protein sequence ID" value="MBB2889321.1"/>
    <property type="molecule type" value="Genomic_DNA"/>
</dbReference>
<protein>
    <submittedName>
        <fullName evidence="1">ABC-type multidrug transport system ATPase subunit</fullName>
    </submittedName>
</protein>
<accession>A0ACC5ML38</accession>
<name>A0ACC5ML38_9PSED</name>
<reference evidence="1" key="1">
    <citation type="submission" date="2020-08" db="EMBL/GenBank/DDBJ databases">
        <title>Plant associated metagenomes--Microbial community diversity and host control of community assembly across model and emerging plant ecological genomics systems.</title>
        <authorList>
            <person name="Dangl J."/>
        </authorList>
    </citation>
    <scope>NUCLEOTIDE SEQUENCE</scope>
    <source>
        <strain evidence="1">KD5</strain>
    </source>
</reference>
<organism evidence="1 2">
    <name type="scientific">Pseudomonas umsongensis</name>
    <dbReference type="NCBI Taxonomy" id="198618"/>
    <lineage>
        <taxon>Bacteria</taxon>
        <taxon>Pseudomonadati</taxon>
        <taxon>Pseudomonadota</taxon>
        <taxon>Gammaproteobacteria</taxon>
        <taxon>Pseudomonadales</taxon>
        <taxon>Pseudomonadaceae</taxon>
        <taxon>Pseudomonas</taxon>
    </lineage>
</organism>
<dbReference type="Proteomes" id="UP000589818">
    <property type="component" value="Unassembled WGS sequence"/>
</dbReference>
<gene>
    <name evidence="1" type="ORF">FHR69_005313</name>
</gene>
<evidence type="ECO:0000313" key="2">
    <source>
        <dbReference type="Proteomes" id="UP000589818"/>
    </source>
</evidence>
<keyword evidence="2" id="KW-1185">Reference proteome</keyword>
<comment type="caution">
    <text evidence="1">The sequence shown here is derived from an EMBL/GenBank/DDBJ whole genome shotgun (WGS) entry which is preliminary data.</text>
</comment>